<dbReference type="AlphaFoldDB" id="A0A7K6E809"/>
<evidence type="ECO:0000256" key="2">
    <source>
        <dbReference type="ARBA" id="ARBA00022741"/>
    </source>
</evidence>
<dbReference type="SUPFAM" id="SSF52540">
    <property type="entry name" value="P-loop containing nucleoside triphosphate hydrolases"/>
    <property type="match status" value="1"/>
</dbReference>
<keyword evidence="3" id="KW-0067">ATP-binding</keyword>
<organism evidence="7 8">
    <name type="scientific">Grantiella picta</name>
    <dbReference type="NCBI Taxonomy" id="266360"/>
    <lineage>
        <taxon>Eukaryota</taxon>
        <taxon>Metazoa</taxon>
        <taxon>Chordata</taxon>
        <taxon>Craniata</taxon>
        <taxon>Vertebrata</taxon>
        <taxon>Euteleostomi</taxon>
        <taxon>Archelosauria</taxon>
        <taxon>Archosauria</taxon>
        <taxon>Dinosauria</taxon>
        <taxon>Saurischia</taxon>
        <taxon>Theropoda</taxon>
        <taxon>Coelurosauria</taxon>
        <taxon>Aves</taxon>
        <taxon>Neognathae</taxon>
        <taxon>Neoaves</taxon>
        <taxon>Telluraves</taxon>
        <taxon>Australaves</taxon>
        <taxon>Passeriformes</taxon>
        <taxon>Meliphagoidea</taxon>
        <taxon>Meliphagidae</taxon>
        <taxon>Grantiella</taxon>
    </lineage>
</organism>
<sequence length="924" mass="104217">MASQEGRLLIDLNTNYADVVVDIGKIHLGKISRKKSSCNQKTERNVLSTAVYALLNSGGGIVKMESEDRNYSFQEHGIGEDIERSLRDCVGGSNTSEYFTWMQKGSNLLLFVKTWTCGGPEQGSAALHFHKTKPRLCSLSTGLFWRSDTSVYPVTSRDVPEFLKKKRGDKWLNENGLSTKRARVTSGEGAEETPLNIEEHDIQSAAARFIKRDKVLVGECLHFTETTHIEFKEYSTKCILQYIRKTLPKYVSAFANTQGGYLFFGVDDDGKVTGSHSDVEKEALKQTVADAIGSTSVYHFCGSGAGVQFQTHILGVYDQAGCSHGYVCAVHIEPSCCPVFDGDPESWMVVGDKIERLSVRKWMELMTAADPDPSRLADDFRIQLSLANGPPQIKPVYCKADLQCVAELQECLYPVDSNEIKWKPETICTNLFSEYPGLEDLLKRQLHGLTRGILILSRSWAVDIGLQKNQDVVCDALLVADNQYPVLFTVVRDASCVTSGNWKETARALKQKLVNDGGYTSRVCVIPQILQLNGTNDQMGVAENDVPWQGAQSDSSTLYPKNYILTSREIPAFLQALVIVVLCFKSYLSDSLGCEIFNLLTLKQYELISSNLNDVRKLFVLGLPGTGKTIVALKLIERIKNTFRCSAEEILYVCENQPLRDFVGNDICQAVTRATFLKKDFPHVKHIVVDEAQNFRRDEGNWYQRAQSIVKERGVFWVFLDLFQTTYPSDCGLDFSNLYPQKRMTKVVRNANQISNAMFDLMSKIWQAHETDVLNEVLEKLLSRAECAHSLSGDYIVKENMKVDEAVKYVTKHCKSYIEQGYRLGDIAILCSTSDEAWMFKQRLQPQLERQIRKGRVREVVGPAEKVLKDIIVLDSIRRFSGLERRIVFVIHPYTQYGQIVPHLLLCAVSRANTKLHLLYEQKR</sequence>
<evidence type="ECO:0000256" key="1">
    <source>
        <dbReference type="ARBA" id="ARBA00010114"/>
    </source>
</evidence>
<dbReference type="GO" id="GO:0005524">
    <property type="term" value="F:ATP binding"/>
    <property type="evidence" value="ECO:0007669"/>
    <property type="project" value="UniProtKB-KW"/>
</dbReference>
<dbReference type="InterPro" id="IPR029684">
    <property type="entry name" value="Schlafen"/>
</dbReference>
<dbReference type="Pfam" id="PF21026">
    <property type="entry name" value="SLFN_GTPase-like"/>
    <property type="match status" value="1"/>
</dbReference>
<evidence type="ECO:0000259" key="6">
    <source>
        <dbReference type="Pfam" id="PF21026"/>
    </source>
</evidence>
<feature type="domain" description="Schlafen group 3-like DNA/RNA helicase" evidence="5">
    <location>
        <begin position="618"/>
        <end position="791"/>
    </location>
</feature>
<dbReference type="Gene3D" id="3.40.50.300">
    <property type="entry name" value="P-loop containing nucleotide triphosphate hydrolases"/>
    <property type="match status" value="1"/>
</dbReference>
<dbReference type="Gene3D" id="3.30.950.30">
    <property type="entry name" value="Schlafen, AAA domain"/>
    <property type="match status" value="1"/>
</dbReference>
<name>A0A7K6E809_9PASS</name>
<accession>A0A7K6E809</accession>
<comment type="caution">
    <text evidence="7">The sequence shown here is derived from an EMBL/GenBank/DDBJ whole genome shotgun (WGS) entry which is preliminary data.</text>
</comment>
<feature type="domain" description="Schlafen GTPase-like" evidence="6">
    <location>
        <begin position="418"/>
        <end position="565"/>
    </location>
</feature>
<feature type="non-terminal residue" evidence="7">
    <location>
        <position position="1"/>
    </location>
</feature>
<feature type="domain" description="Schlafen AlbA-2" evidence="4">
    <location>
        <begin position="225"/>
        <end position="346"/>
    </location>
</feature>
<gene>
    <name evidence="7" type="primary">Slfn8</name>
    <name evidence="7" type="ORF">GRAPIC_R14970</name>
</gene>
<evidence type="ECO:0000259" key="4">
    <source>
        <dbReference type="Pfam" id="PF04326"/>
    </source>
</evidence>
<dbReference type="InterPro" id="IPR048729">
    <property type="entry name" value="SLFN_GTPase-like"/>
</dbReference>
<dbReference type="Proteomes" id="UP000575029">
    <property type="component" value="Unassembled WGS sequence"/>
</dbReference>
<dbReference type="InterPro" id="IPR018647">
    <property type="entry name" value="SLFN_3-like_DNA/RNA_helicase"/>
</dbReference>
<evidence type="ECO:0000313" key="7">
    <source>
        <dbReference type="EMBL" id="NWV35106.1"/>
    </source>
</evidence>
<dbReference type="PANTHER" id="PTHR12155">
    <property type="entry name" value="SCHLAFEN"/>
    <property type="match status" value="1"/>
</dbReference>
<keyword evidence="2" id="KW-0547">Nucleotide-binding</keyword>
<evidence type="ECO:0000256" key="3">
    <source>
        <dbReference type="ARBA" id="ARBA00022840"/>
    </source>
</evidence>
<dbReference type="PANTHER" id="PTHR12155:SF30">
    <property type="entry name" value="PROTEIN SLFN14"/>
    <property type="match status" value="1"/>
</dbReference>
<dbReference type="Pfam" id="PF09848">
    <property type="entry name" value="SLFN-g3_helicase"/>
    <property type="match status" value="1"/>
</dbReference>
<dbReference type="InterPro" id="IPR038461">
    <property type="entry name" value="Schlafen_AlbA_2_dom_sf"/>
</dbReference>
<keyword evidence="8" id="KW-1185">Reference proteome</keyword>
<evidence type="ECO:0000313" key="8">
    <source>
        <dbReference type="Proteomes" id="UP000575029"/>
    </source>
</evidence>
<proteinExistence type="inferred from homology"/>
<dbReference type="EMBL" id="VZRM01003191">
    <property type="protein sequence ID" value="NWV35106.1"/>
    <property type="molecule type" value="Genomic_DNA"/>
</dbReference>
<comment type="similarity">
    <text evidence="1">Belongs to the Schlafen family. Subgroup III subfamily.</text>
</comment>
<dbReference type="InterPro" id="IPR007421">
    <property type="entry name" value="Schlafen_AlbA_2_dom"/>
</dbReference>
<reference evidence="7 8" key="1">
    <citation type="submission" date="2019-09" db="EMBL/GenBank/DDBJ databases">
        <title>Bird 10,000 Genomes (B10K) Project - Family phase.</title>
        <authorList>
            <person name="Zhang G."/>
        </authorList>
    </citation>
    <scope>NUCLEOTIDE SEQUENCE [LARGE SCALE GENOMIC DNA]</scope>
    <source>
        <strain evidence="7">B10K-DU-029-50</strain>
        <tissue evidence="7">Heart</tissue>
    </source>
</reference>
<evidence type="ECO:0000259" key="5">
    <source>
        <dbReference type="Pfam" id="PF09848"/>
    </source>
</evidence>
<dbReference type="InterPro" id="IPR027417">
    <property type="entry name" value="P-loop_NTPase"/>
</dbReference>
<protein>
    <submittedName>
        <fullName evidence="7">SLFN8 protein</fullName>
    </submittedName>
</protein>
<dbReference type="Pfam" id="PF04326">
    <property type="entry name" value="SLFN_AlbA_2"/>
    <property type="match status" value="1"/>
</dbReference>
<feature type="non-terminal residue" evidence="7">
    <location>
        <position position="924"/>
    </location>
</feature>